<reference evidence="6 7" key="1">
    <citation type="journal article" date="2019" name="Int. J. Syst. Evol. Microbiol.">
        <title>The Global Catalogue of Microorganisms (GCM) 10K type strain sequencing project: providing services to taxonomists for standard genome sequencing and annotation.</title>
        <authorList>
            <consortium name="The Broad Institute Genomics Platform"/>
            <consortium name="The Broad Institute Genome Sequencing Center for Infectious Disease"/>
            <person name="Wu L."/>
            <person name="Ma J."/>
        </authorList>
    </citation>
    <scope>NUCLEOTIDE SEQUENCE [LARGE SCALE GENOMIC DNA]</scope>
    <source>
        <strain evidence="6 7">JCM 14330</strain>
    </source>
</reference>
<dbReference type="Pfam" id="PF03466">
    <property type="entry name" value="LysR_substrate"/>
    <property type="match status" value="1"/>
</dbReference>
<proteinExistence type="inferred from homology"/>
<name>A0ABN1D128_9BURK</name>
<comment type="similarity">
    <text evidence="1">Belongs to the LysR transcriptional regulatory family.</text>
</comment>
<feature type="domain" description="HTH lysR-type" evidence="5">
    <location>
        <begin position="9"/>
        <end position="66"/>
    </location>
</feature>
<dbReference type="SUPFAM" id="SSF53850">
    <property type="entry name" value="Periplasmic binding protein-like II"/>
    <property type="match status" value="1"/>
</dbReference>
<comment type="caution">
    <text evidence="6">The sequence shown here is derived from an EMBL/GenBank/DDBJ whole genome shotgun (WGS) entry which is preliminary data.</text>
</comment>
<keyword evidence="3" id="KW-0238">DNA-binding</keyword>
<sequence>MNFVHIHQLELTQLQLLDALRTGGSVSKAADALGLTQSAASHSLARLRRTLGDPLFVRTPGGMVPTPRGARIADAARSALATLGEALRDTGSFDPATAERIFRVYMNEVGQMVMLPRLLDHLRRHAPGIALKIGTLPDHQPGALLESGEVDLAVGHITALSAGFHQRLLFHEHYVCAVSPDHPRFAAGMTEAGFREARHAVTGTGAMAHRVVEEALRRHGIVRRIGLEAPEFIALPFIIPSSDLVVTMPSGLADQLAGAMPLRILPPPVPLPSYEIRMFWHERAHHDAANVWLRQLFAELFRQPRAAS</sequence>
<dbReference type="InterPro" id="IPR050389">
    <property type="entry name" value="LysR-type_TF"/>
</dbReference>
<dbReference type="InterPro" id="IPR036390">
    <property type="entry name" value="WH_DNA-bd_sf"/>
</dbReference>
<dbReference type="CDD" id="cd08459">
    <property type="entry name" value="PBP2_DntR_NahR_LinR_like"/>
    <property type="match status" value="1"/>
</dbReference>
<dbReference type="Gene3D" id="3.40.190.10">
    <property type="entry name" value="Periplasmic binding protein-like II"/>
    <property type="match status" value="2"/>
</dbReference>
<keyword evidence="2" id="KW-0805">Transcription regulation</keyword>
<evidence type="ECO:0000256" key="1">
    <source>
        <dbReference type="ARBA" id="ARBA00009437"/>
    </source>
</evidence>
<keyword evidence="7" id="KW-1185">Reference proteome</keyword>
<dbReference type="PANTHER" id="PTHR30118">
    <property type="entry name" value="HTH-TYPE TRANSCRIPTIONAL REGULATOR LEUO-RELATED"/>
    <property type="match status" value="1"/>
</dbReference>
<evidence type="ECO:0000256" key="4">
    <source>
        <dbReference type="ARBA" id="ARBA00023163"/>
    </source>
</evidence>
<evidence type="ECO:0000259" key="5">
    <source>
        <dbReference type="PROSITE" id="PS50931"/>
    </source>
</evidence>
<dbReference type="InterPro" id="IPR036388">
    <property type="entry name" value="WH-like_DNA-bd_sf"/>
</dbReference>
<dbReference type="Pfam" id="PF00126">
    <property type="entry name" value="HTH_1"/>
    <property type="match status" value="1"/>
</dbReference>
<evidence type="ECO:0000313" key="6">
    <source>
        <dbReference type="EMBL" id="GAA0530153.1"/>
    </source>
</evidence>
<protein>
    <submittedName>
        <fullName evidence="6">LysR family transcriptional regulator</fullName>
    </submittedName>
</protein>
<dbReference type="PANTHER" id="PTHR30118:SF15">
    <property type="entry name" value="TRANSCRIPTIONAL REGULATORY PROTEIN"/>
    <property type="match status" value="1"/>
</dbReference>
<dbReference type="EMBL" id="BAAAEN010000034">
    <property type="protein sequence ID" value="GAA0530153.1"/>
    <property type="molecule type" value="Genomic_DNA"/>
</dbReference>
<evidence type="ECO:0000256" key="2">
    <source>
        <dbReference type="ARBA" id="ARBA00023015"/>
    </source>
</evidence>
<accession>A0ABN1D128</accession>
<evidence type="ECO:0000256" key="3">
    <source>
        <dbReference type="ARBA" id="ARBA00023125"/>
    </source>
</evidence>
<evidence type="ECO:0000313" key="7">
    <source>
        <dbReference type="Proteomes" id="UP001501706"/>
    </source>
</evidence>
<dbReference type="RefSeq" id="WP_132978953.1">
    <property type="nucleotide sequence ID" value="NZ_BAAAEN010000034.1"/>
</dbReference>
<dbReference type="Gene3D" id="1.10.10.10">
    <property type="entry name" value="Winged helix-like DNA-binding domain superfamily/Winged helix DNA-binding domain"/>
    <property type="match status" value="1"/>
</dbReference>
<gene>
    <name evidence="6" type="ORF">GCM10009097_54540</name>
</gene>
<keyword evidence="4" id="KW-0804">Transcription</keyword>
<dbReference type="Proteomes" id="UP001501706">
    <property type="component" value="Unassembled WGS sequence"/>
</dbReference>
<dbReference type="SUPFAM" id="SSF46785">
    <property type="entry name" value="Winged helix' DNA-binding domain"/>
    <property type="match status" value="1"/>
</dbReference>
<dbReference type="PRINTS" id="PR00039">
    <property type="entry name" value="HTHLYSR"/>
</dbReference>
<organism evidence="6 7">
    <name type="scientific">Pigmentiphaga daeguensis</name>
    <dbReference type="NCBI Taxonomy" id="414049"/>
    <lineage>
        <taxon>Bacteria</taxon>
        <taxon>Pseudomonadati</taxon>
        <taxon>Pseudomonadota</taxon>
        <taxon>Betaproteobacteria</taxon>
        <taxon>Burkholderiales</taxon>
        <taxon>Alcaligenaceae</taxon>
        <taxon>Pigmentiphaga</taxon>
    </lineage>
</organism>
<dbReference type="InterPro" id="IPR000847">
    <property type="entry name" value="LysR_HTH_N"/>
</dbReference>
<dbReference type="PROSITE" id="PS50931">
    <property type="entry name" value="HTH_LYSR"/>
    <property type="match status" value="1"/>
</dbReference>
<dbReference type="InterPro" id="IPR005119">
    <property type="entry name" value="LysR_subst-bd"/>
</dbReference>